<dbReference type="EMBL" id="NPEV01000004">
    <property type="protein sequence ID" value="RAI29406.1"/>
    <property type="molecule type" value="Genomic_DNA"/>
</dbReference>
<dbReference type="PROSITE" id="PS51186">
    <property type="entry name" value="GNAT"/>
    <property type="match status" value="1"/>
</dbReference>
<dbReference type="InterPro" id="IPR000182">
    <property type="entry name" value="GNAT_dom"/>
</dbReference>
<dbReference type="SUPFAM" id="SSF55729">
    <property type="entry name" value="Acyl-CoA N-acyltransferases (Nat)"/>
    <property type="match status" value="1"/>
</dbReference>
<reference evidence="4 5" key="1">
    <citation type="submission" date="2017-07" db="EMBL/GenBank/DDBJ databases">
        <title>Draft Genome Sequences of Select Purple Nonsulfur Bacteria.</title>
        <authorList>
            <person name="Lasarre B."/>
            <person name="Mckinlay J.B."/>
        </authorList>
    </citation>
    <scope>NUCLEOTIDE SEQUENCE [LARGE SCALE GENOMIC DNA]</scope>
    <source>
        <strain evidence="4 5">DSM 11290</strain>
    </source>
</reference>
<dbReference type="Proteomes" id="UP000249299">
    <property type="component" value="Unassembled WGS sequence"/>
</dbReference>
<evidence type="ECO:0000313" key="5">
    <source>
        <dbReference type="Proteomes" id="UP000249299"/>
    </source>
</evidence>
<dbReference type="GO" id="GO:0016747">
    <property type="term" value="F:acyltransferase activity, transferring groups other than amino-acyl groups"/>
    <property type="evidence" value="ECO:0007669"/>
    <property type="project" value="InterPro"/>
</dbReference>
<protein>
    <recommendedName>
        <fullName evidence="3">N-acetyltransferase domain-containing protein</fullName>
    </recommendedName>
</protein>
<dbReference type="CDD" id="cd04301">
    <property type="entry name" value="NAT_SF"/>
    <property type="match status" value="1"/>
</dbReference>
<comment type="caution">
    <text evidence="4">The sequence shown here is derived from an EMBL/GenBank/DDBJ whole genome shotgun (WGS) entry which is preliminary data.</text>
</comment>
<organism evidence="4 5">
    <name type="scientific">Rhodobium orientis</name>
    <dbReference type="NCBI Taxonomy" id="34017"/>
    <lineage>
        <taxon>Bacteria</taxon>
        <taxon>Pseudomonadati</taxon>
        <taxon>Pseudomonadota</taxon>
        <taxon>Alphaproteobacteria</taxon>
        <taxon>Hyphomicrobiales</taxon>
        <taxon>Rhodobiaceae</taxon>
        <taxon>Rhodobium</taxon>
    </lineage>
</organism>
<dbReference type="Gene3D" id="3.40.630.30">
    <property type="match status" value="1"/>
</dbReference>
<dbReference type="AlphaFoldDB" id="A0A327JV28"/>
<evidence type="ECO:0000256" key="2">
    <source>
        <dbReference type="ARBA" id="ARBA00023315"/>
    </source>
</evidence>
<feature type="domain" description="N-acetyltransferase" evidence="3">
    <location>
        <begin position="1"/>
        <end position="135"/>
    </location>
</feature>
<keyword evidence="2" id="KW-0012">Acyltransferase</keyword>
<dbReference type="PANTHER" id="PTHR43877">
    <property type="entry name" value="AMINOALKYLPHOSPHONATE N-ACETYLTRANSFERASE-RELATED-RELATED"/>
    <property type="match status" value="1"/>
</dbReference>
<dbReference type="InterPro" id="IPR016181">
    <property type="entry name" value="Acyl_CoA_acyltransferase"/>
</dbReference>
<accession>A0A327JV28</accession>
<keyword evidence="1" id="KW-0808">Transferase</keyword>
<dbReference type="InterPro" id="IPR050832">
    <property type="entry name" value="Bact_Acetyltransf"/>
</dbReference>
<sequence>MIPESDTAWIADFLTRYWGAPAIVARSDVIGAADLSGFRAVDRDGTLKGFVSYRIVDGALQIVTVNSVFEGGGTGQALVVRVLFEAREKGCSKVWLVTTNDNLHALRFYQRRGFRIVAVYPGAMEAARKLKPEIPAIGASGIPIRDEIELEFNL</sequence>
<dbReference type="OrthoDB" id="9799092at2"/>
<gene>
    <name evidence="4" type="ORF">CH339_03465</name>
</gene>
<evidence type="ECO:0000256" key="1">
    <source>
        <dbReference type="ARBA" id="ARBA00022679"/>
    </source>
</evidence>
<dbReference type="Pfam" id="PF00583">
    <property type="entry name" value="Acetyltransf_1"/>
    <property type="match status" value="1"/>
</dbReference>
<evidence type="ECO:0000313" key="4">
    <source>
        <dbReference type="EMBL" id="RAI29406.1"/>
    </source>
</evidence>
<name>A0A327JV28_9HYPH</name>
<proteinExistence type="predicted"/>
<keyword evidence="5" id="KW-1185">Reference proteome</keyword>
<evidence type="ECO:0000259" key="3">
    <source>
        <dbReference type="PROSITE" id="PS51186"/>
    </source>
</evidence>